<evidence type="ECO:0000313" key="5">
    <source>
        <dbReference type="EMBL" id="MEQ2519240.1"/>
    </source>
</evidence>
<feature type="domain" description="NADP-dependent oxidoreductase" evidence="4">
    <location>
        <begin position="31"/>
        <end position="332"/>
    </location>
</feature>
<dbReference type="PANTHER" id="PTHR43150:SF4">
    <property type="entry name" value="L-GLYCERALDEHYDE 3-PHOSPHATE REDUCTASE"/>
    <property type="match status" value="1"/>
</dbReference>
<dbReference type="RefSeq" id="WP_349214576.1">
    <property type="nucleotide sequence ID" value="NZ_JBBMFA010000044.1"/>
</dbReference>
<dbReference type="InterPro" id="IPR005399">
    <property type="entry name" value="K_chnl_volt-dep_bsu_KCNAB-rel"/>
</dbReference>
<dbReference type="SUPFAM" id="SSF51430">
    <property type="entry name" value="NAD(P)-linked oxidoreductase"/>
    <property type="match status" value="1"/>
</dbReference>
<keyword evidence="2" id="KW-0521">NADP</keyword>
<dbReference type="Proteomes" id="UP001477672">
    <property type="component" value="Unassembled WGS sequence"/>
</dbReference>
<comment type="caution">
    <text evidence="5">The sequence shown here is derived from an EMBL/GenBank/DDBJ whole genome shotgun (WGS) entry which is preliminary data.</text>
</comment>
<proteinExistence type="inferred from homology"/>
<organism evidence="5 6">
    <name type="scientific">Ruthenibacterium intestinale</name>
    <dbReference type="NCBI Taxonomy" id="3133163"/>
    <lineage>
        <taxon>Bacteria</taxon>
        <taxon>Bacillati</taxon>
        <taxon>Bacillota</taxon>
        <taxon>Clostridia</taxon>
        <taxon>Eubacteriales</taxon>
        <taxon>Oscillospiraceae</taxon>
        <taxon>Ruthenibacterium</taxon>
    </lineage>
</organism>
<evidence type="ECO:0000313" key="6">
    <source>
        <dbReference type="Proteomes" id="UP001477672"/>
    </source>
</evidence>
<accession>A0ABV1GBR5</accession>
<keyword evidence="3" id="KW-0560">Oxidoreductase</keyword>
<dbReference type="InterPro" id="IPR023210">
    <property type="entry name" value="NADP_OxRdtase_dom"/>
</dbReference>
<evidence type="ECO:0000256" key="1">
    <source>
        <dbReference type="ARBA" id="ARBA00006515"/>
    </source>
</evidence>
<evidence type="ECO:0000256" key="2">
    <source>
        <dbReference type="ARBA" id="ARBA00022857"/>
    </source>
</evidence>
<protein>
    <submittedName>
        <fullName evidence="5">Aldo/keto reductase</fullName>
    </submittedName>
</protein>
<reference evidence="5 6" key="1">
    <citation type="submission" date="2024-03" db="EMBL/GenBank/DDBJ databases">
        <title>Human intestinal bacterial collection.</title>
        <authorList>
            <person name="Pauvert C."/>
            <person name="Hitch T.C.A."/>
            <person name="Clavel T."/>
        </authorList>
    </citation>
    <scope>NUCLEOTIDE SEQUENCE [LARGE SCALE GENOMIC DNA]</scope>
    <source>
        <strain evidence="5 6">CLA-JM-H11</strain>
    </source>
</reference>
<sequence>MPVSGYCADENRYESMEYNHSGASGLLLPALSLGMWHNFGSADSFDNMQAMLRTAFDCGVTYFDLANNYGPVPGSAEENFGRLYAKDFRPYRDELIIASKAGHPMWPGPYGNWGSRKSLLASLDQSLRRTGLEYFDIFYSHRPDPETPLEETMGALASAVQQGKALYAGISNYDGESTLRAAEILRELHCPFVVNQSRYSILDRRIEDNGLKAVAQKAGVGIVAFSPLAQGLLSDKYLDGVPSQSRMAKGRSLSLKESVLTAEKRQQLRQLNELAAQRGQTLAQMALAWVLKDSDVTSVLIGASRPEQIRENIAVLGHTDFTEEELRRIDEIVGRA</sequence>
<dbReference type="InterPro" id="IPR036812">
    <property type="entry name" value="NAD(P)_OxRdtase_dom_sf"/>
</dbReference>
<keyword evidence="6" id="KW-1185">Reference proteome</keyword>
<comment type="similarity">
    <text evidence="1">Belongs to the shaker potassium channel beta subunit family.</text>
</comment>
<dbReference type="EMBL" id="JBBMFA010000044">
    <property type="protein sequence ID" value="MEQ2519240.1"/>
    <property type="molecule type" value="Genomic_DNA"/>
</dbReference>
<dbReference type="PANTHER" id="PTHR43150">
    <property type="entry name" value="HYPERKINETIC, ISOFORM M"/>
    <property type="match status" value="1"/>
</dbReference>
<evidence type="ECO:0000256" key="3">
    <source>
        <dbReference type="ARBA" id="ARBA00023002"/>
    </source>
</evidence>
<dbReference type="Gene3D" id="3.20.20.100">
    <property type="entry name" value="NADP-dependent oxidoreductase domain"/>
    <property type="match status" value="1"/>
</dbReference>
<evidence type="ECO:0000259" key="4">
    <source>
        <dbReference type="Pfam" id="PF00248"/>
    </source>
</evidence>
<dbReference type="Pfam" id="PF00248">
    <property type="entry name" value="Aldo_ket_red"/>
    <property type="match status" value="1"/>
</dbReference>
<name>A0ABV1GBR5_9FIRM</name>
<gene>
    <name evidence="5" type="ORF">WMO24_02125</name>
</gene>